<dbReference type="Proteomes" id="UP000887575">
    <property type="component" value="Unassembled WGS sequence"/>
</dbReference>
<feature type="transmembrane region" description="Helical" evidence="1">
    <location>
        <begin position="240"/>
        <end position="264"/>
    </location>
</feature>
<keyword evidence="1" id="KW-0472">Membrane</keyword>
<dbReference type="InterPro" id="IPR019422">
    <property type="entry name" value="7TM_GPCR_serpentine_rcpt_Srh"/>
</dbReference>
<feature type="transmembrane region" description="Helical" evidence="1">
    <location>
        <begin position="195"/>
        <end position="219"/>
    </location>
</feature>
<sequence length="283" mass="32150">MLYLSVDATEICSILYLVFGGLDLVICLLTSFIVIKYSPRHMFIYKWALVNTVLSGLFCDITASILSPVMVEPYLGFYSISKLKLSPILMHIFFCLYFVSVLYIILAISITYYYRIGISLSTAKAASLLKYTKLLYPFSYSLGPFGILVLSINYATGIFDYTNDLISSDTSLWPLQQWDSPVALIYSLKLTCMRLFIGAFIFQLIAGTLFFAYAIRLMIQRWKSGEILISNQTNQIRKQMWHVMILQIVLFALTAGLPFVFYLATMFGAPSLLPLEVRSTSRI</sequence>
<evidence type="ECO:0000313" key="2">
    <source>
        <dbReference type="Proteomes" id="UP000887575"/>
    </source>
</evidence>
<evidence type="ECO:0000313" key="3">
    <source>
        <dbReference type="WBParaSite" id="MBELARI_LOCUS8646"/>
    </source>
</evidence>
<keyword evidence="1" id="KW-0812">Transmembrane</keyword>
<evidence type="ECO:0000256" key="1">
    <source>
        <dbReference type="SAM" id="Phobius"/>
    </source>
</evidence>
<feature type="transmembrane region" description="Helical" evidence="1">
    <location>
        <begin position="88"/>
        <end position="114"/>
    </location>
</feature>
<dbReference type="Pfam" id="PF10318">
    <property type="entry name" value="7TM_GPCR_Srh"/>
    <property type="match status" value="1"/>
</dbReference>
<protein>
    <submittedName>
        <fullName evidence="3">Uncharacterized protein</fullName>
    </submittedName>
</protein>
<keyword evidence="1" id="KW-1133">Transmembrane helix</keyword>
<name>A0AAF3FPQ7_9BILA</name>
<proteinExistence type="predicted"/>
<feature type="transmembrane region" description="Helical" evidence="1">
    <location>
        <begin position="47"/>
        <end position="68"/>
    </location>
</feature>
<organism evidence="2 3">
    <name type="scientific">Mesorhabditis belari</name>
    <dbReference type="NCBI Taxonomy" id="2138241"/>
    <lineage>
        <taxon>Eukaryota</taxon>
        <taxon>Metazoa</taxon>
        <taxon>Ecdysozoa</taxon>
        <taxon>Nematoda</taxon>
        <taxon>Chromadorea</taxon>
        <taxon>Rhabditida</taxon>
        <taxon>Rhabditina</taxon>
        <taxon>Rhabditomorpha</taxon>
        <taxon>Rhabditoidea</taxon>
        <taxon>Rhabditidae</taxon>
        <taxon>Mesorhabditinae</taxon>
        <taxon>Mesorhabditis</taxon>
    </lineage>
</organism>
<accession>A0AAF3FPQ7</accession>
<keyword evidence="2" id="KW-1185">Reference proteome</keyword>
<dbReference type="WBParaSite" id="MBELARI_LOCUS8646">
    <property type="protein sequence ID" value="MBELARI_LOCUS8646"/>
    <property type="gene ID" value="MBELARI_LOCUS8646"/>
</dbReference>
<feature type="transmembrane region" description="Helical" evidence="1">
    <location>
        <begin position="14"/>
        <end position="35"/>
    </location>
</feature>
<reference evidence="3" key="1">
    <citation type="submission" date="2024-02" db="UniProtKB">
        <authorList>
            <consortium name="WormBaseParasite"/>
        </authorList>
    </citation>
    <scope>IDENTIFICATION</scope>
</reference>
<feature type="transmembrane region" description="Helical" evidence="1">
    <location>
        <begin position="134"/>
        <end position="155"/>
    </location>
</feature>
<dbReference type="AlphaFoldDB" id="A0AAF3FPQ7"/>